<dbReference type="EnsemblMetazoa" id="MESCA010699-RA">
    <property type="protein sequence ID" value="MESCA010699-PA"/>
    <property type="gene ID" value="MESCA010699"/>
</dbReference>
<feature type="chain" id="PRO_5004577957" description="Kazal-like domain-containing protein" evidence="1">
    <location>
        <begin position="21"/>
        <end position="101"/>
    </location>
</feature>
<dbReference type="AlphaFoldDB" id="T1H380"/>
<dbReference type="Proteomes" id="UP000015102">
    <property type="component" value="Unassembled WGS sequence"/>
</dbReference>
<feature type="signal peptide" evidence="1">
    <location>
        <begin position="1"/>
        <end position="20"/>
    </location>
</feature>
<organism evidence="2 3">
    <name type="scientific">Megaselia scalaris</name>
    <name type="common">Humpbacked fly</name>
    <name type="synonym">Phora scalaris</name>
    <dbReference type="NCBI Taxonomy" id="36166"/>
    <lineage>
        <taxon>Eukaryota</taxon>
        <taxon>Metazoa</taxon>
        <taxon>Ecdysozoa</taxon>
        <taxon>Arthropoda</taxon>
        <taxon>Hexapoda</taxon>
        <taxon>Insecta</taxon>
        <taxon>Pterygota</taxon>
        <taxon>Neoptera</taxon>
        <taxon>Endopterygota</taxon>
        <taxon>Diptera</taxon>
        <taxon>Brachycera</taxon>
        <taxon>Muscomorpha</taxon>
        <taxon>Platypezoidea</taxon>
        <taxon>Phoridae</taxon>
        <taxon>Megaseliini</taxon>
        <taxon>Megaselia</taxon>
    </lineage>
</organism>
<sequence>MIRLTIALAICFFCVLGATAQEEIDSHTIRPCEGWSCSDNYEPVCVFDKKYNCYLTIQNMCRVSGLWCDYGPLAIFKESECTKDLPACDLLRYVSKTEIKN</sequence>
<evidence type="ECO:0008006" key="4">
    <source>
        <dbReference type="Google" id="ProtNLM"/>
    </source>
</evidence>
<reference evidence="2" key="2">
    <citation type="submission" date="2015-06" db="UniProtKB">
        <authorList>
            <consortium name="EnsemblMetazoa"/>
        </authorList>
    </citation>
    <scope>IDENTIFICATION</scope>
</reference>
<evidence type="ECO:0000256" key="1">
    <source>
        <dbReference type="SAM" id="SignalP"/>
    </source>
</evidence>
<proteinExistence type="predicted"/>
<evidence type="ECO:0000313" key="2">
    <source>
        <dbReference type="EnsemblMetazoa" id="MESCA010699-PA"/>
    </source>
</evidence>
<name>T1H380_MEGSC</name>
<dbReference type="EMBL" id="CAQQ02388537">
    <property type="status" value="NOT_ANNOTATED_CDS"/>
    <property type="molecule type" value="Genomic_DNA"/>
</dbReference>
<dbReference type="HOGENOM" id="CLU_2294835_0_0_1"/>
<keyword evidence="1" id="KW-0732">Signal</keyword>
<evidence type="ECO:0000313" key="3">
    <source>
        <dbReference type="Proteomes" id="UP000015102"/>
    </source>
</evidence>
<keyword evidence="3" id="KW-1185">Reference proteome</keyword>
<protein>
    <recommendedName>
        <fullName evidence="4">Kazal-like domain-containing protein</fullName>
    </recommendedName>
</protein>
<reference evidence="3" key="1">
    <citation type="submission" date="2013-02" db="EMBL/GenBank/DDBJ databases">
        <authorList>
            <person name="Hughes D."/>
        </authorList>
    </citation>
    <scope>NUCLEOTIDE SEQUENCE</scope>
    <source>
        <strain>Durham</strain>
        <strain evidence="3">NC isolate 2 -- Noor lab</strain>
    </source>
</reference>
<accession>T1H380</accession>